<protein>
    <submittedName>
        <fullName evidence="6">Chromosome 3, complete genome</fullName>
    </submittedName>
</protein>
<accession>A0A098E2A1</accession>
<comment type="subcellular location">
    <subcellularLocation>
        <location evidence="1">Nucleus</location>
    </subcellularLocation>
</comment>
<dbReference type="Pfam" id="PF04082">
    <property type="entry name" value="Fungal_trans"/>
    <property type="match status" value="1"/>
</dbReference>
<dbReference type="GO" id="GO:0003677">
    <property type="term" value="F:DNA binding"/>
    <property type="evidence" value="ECO:0007669"/>
    <property type="project" value="InterPro"/>
</dbReference>
<feature type="region of interest" description="Disordered" evidence="4">
    <location>
        <begin position="1"/>
        <end position="31"/>
    </location>
</feature>
<evidence type="ECO:0000256" key="3">
    <source>
        <dbReference type="ARBA" id="ARBA00023242"/>
    </source>
</evidence>
<dbReference type="SMART" id="SM00066">
    <property type="entry name" value="GAL4"/>
    <property type="match status" value="1"/>
</dbReference>
<dbReference type="InterPro" id="IPR007219">
    <property type="entry name" value="XnlR_reg_dom"/>
</dbReference>
<dbReference type="VEuPathDB" id="FungiDB:FGRAMPH1_01G17693"/>
<keyword evidence="3" id="KW-0539">Nucleus</keyword>
<dbReference type="SUPFAM" id="SSF57701">
    <property type="entry name" value="Zn2/Cys6 DNA-binding domain"/>
    <property type="match status" value="1"/>
</dbReference>
<feature type="region of interest" description="Disordered" evidence="4">
    <location>
        <begin position="843"/>
        <end position="878"/>
    </location>
</feature>
<dbReference type="PANTHER" id="PTHR31001:SF50">
    <property type="entry name" value="ZN(II)2CYS6 TRANSCRIPTION FACTOR (EUROFUNG)"/>
    <property type="match status" value="1"/>
</dbReference>
<dbReference type="EMBL" id="HG970334">
    <property type="protein sequence ID" value="CEF87754.1"/>
    <property type="molecule type" value="Genomic_DNA"/>
</dbReference>
<feature type="compositionally biased region" description="Acidic residues" evidence="4">
    <location>
        <begin position="228"/>
        <end position="239"/>
    </location>
</feature>
<keyword evidence="2" id="KW-0479">Metal-binding</keyword>
<dbReference type="EnsemblFungi" id="CEF87754">
    <property type="protein sequence ID" value="CEF87754"/>
    <property type="gene ID" value="FGRRES_17664"/>
</dbReference>
<proteinExistence type="predicted"/>
<reference evidence="7 8" key="2">
    <citation type="journal article" date="2010" name="Nature">
        <title>Comparative genomics reveals mobile pathogenicity chromosomes in Fusarium.</title>
        <authorList>
            <person name="Ma L.J."/>
            <person name="van der Does H.C."/>
            <person name="Borkovich K.A."/>
            <person name="Coleman J.J."/>
            <person name="Daboussi M.J."/>
            <person name="Di Pietro A."/>
            <person name="Dufresne M."/>
            <person name="Freitag M."/>
            <person name="Grabherr M."/>
            <person name="Henrissat B."/>
            <person name="Houterman P.M."/>
            <person name="Kang S."/>
            <person name="Shim W.B."/>
            <person name="Woloshuk C."/>
            <person name="Xie X."/>
            <person name="Xu J.R."/>
            <person name="Antoniw J."/>
            <person name="Baker S.E."/>
            <person name="Bluhm B.H."/>
            <person name="Breakspear A."/>
            <person name="Brown D.W."/>
            <person name="Butchko R.A."/>
            <person name="Chapman S."/>
            <person name="Coulson R."/>
            <person name="Coutinho P.M."/>
            <person name="Danchin E.G."/>
            <person name="Diener A."/>
            <person name="Gale L.R."/>
            <person name="Gardiner D.M."/>
            <person name="Goff S."/>
            <person name="Hammond-Kosack K.E."/>
            <person name="Hilburn K."/>
            <person name="Hua-Van A."/>
            <person name="Jonkers W."/>
            <person name="Kazan K."/>
            <person name="Kodira C.D."/>
            <person name="Koehrsen M."/>
            <person name="Kumar L."/>
            <person name="Lee Y.H."/>
            <person name="Li L."/>
            <person name="Manners J.M."/>
            <person name="Miranda-Saavedra D."/>
            <person name="Mukherjee M."/>
            <person name="Park G."/>
            <person name="Park J."/>
            <person name="Park S.Y."/>
            <person name="Proctor R.H."/>
            <person name="Regev A."/>
            <person name="Ruiz-Roldan M.C."/>
            <person name="Sain D."/>
            <person name="Sakthikumar S."/>
            <person name="Sykes S."/>
            <person name="Schwartz D.C."/>
            <person name="Turgeon B.G."/>
            <person name="Wapinski I."/>
            <person name="Yoder O."/>
            <person name="Young S."/>
            <person name="Zeng Q."/>
            <person name="Zhou S."/>
            <person name="Galagan J."/>
            <person name="Cuomo C.A."/>
            <person name="Kistler H.C."/>
            <person name="Rep M."/>
        </authorList>
    </citation>
    <scope>GENOME REANNOTATION</scope>
    <source>
        <strain evidence="8">ATCC MYA-4620 / CBS 123657 / FGSC 9075 / NRRL 31084 / PH-1</strain>
        <strain evidence="7">PH-1 / ATCC MYA-4620 / FGSC 9075 / NRRL 31084</strain>
    </source>
</reference>
<dbReference type="SMART" id="SM00906">
    <property type="entry name" value="Fungal_trans"/>
    <property type="match status" value="1"/>
</dbReference>
<feature type="region of interest" description="Disordered" evidence="4">
    <location>
        <begin position="227"/>
        <end position="251"/>
    </location>
</feature>
<dbReference type="PROSITE" id="PS00463">
    <property type="entry name" value="ZN2_CY6_FUNGAL_1"/>
    <property type="match status" value="1"/>
</dbReference>
<reference evidence="6 8" key="3">
    <citation type="journal article" date="2015" name="BMC Genomics">
        <title>The completed genome sequence of the pathogenic ascomycete fungus Fusarium graminearum.</title>
        <authorList>
            <person name="King R."/>
            <person name="Urban M."/>
            <person name="Hammond-Kosack M.C."/>
            <person name="Hassani-Pak K."/>
            <person name="Hammond-Kosack K.E."/>
        </authorList>
    </citation>
    <scope>NUCLEOTIDE SEQUENCE [LARGE SCALE GENOMIC DNA]</scope>
    <source>
        <strain evidence="8">ATCC MYA-4620 / CBS 123657 / FGSC 9075 / NRRL 31084 / PH-1</strain>
        <strain evidence="6">PH-1</strain>
    </source>
</reference>
<organism evidence="6 8">
    <name type="scientific">Gibberella zeae (strain ATCC MYA-4620 / CBS 123657 / FGSC 9075 / NRRL 31084 / PH-1)</name>
    <name type="common">Wheat head blight fungus</name>
    <name type="synonym">Fusarium graminearum</name>
    <dbReference type="NCBI Taxonomy" id="229533"/>
    <lineage>
        <taxon>Eukaryota</taxon>
        <taxon>Fungi</taxon>
        <taxon>Dikarya</taxon>
        <taxon>Ascomycota</taxon>
        <taxon>Pezizomycotina</taxon>
        <taxon>Sordariomycetes</taxon>
        <taxon>Hypocreomycetidae</taxon>
        <taxon>Hypocreales</taxon>
        <taxon>Nectriaceae</taxon>
        <taxon>Fusarium</taxon>
    </lineage>
</organism>
<feature type="domain" description="Zn(2)-C6 fungal-type" evidence="5">
    <location>
        <begin position="55"/>
        <end position="84"/>
    </location>
</feature>
<dbReference type="Proteomes" id="UP000070720">
    <property type="component" value="Chromosome 3"/>
</dbReference>
<dbReference type="InterPro" id="IPR036864">
    <property type="entry name" value="Zn2-C6_fun-type_DNA-bd_sf"/>
</dbReference>
<evidence type="ECO:0000259" key="5">
    <source>
        <dbReference type="PROSITE" id="PS50048"/>
    </source>
</evidence>
<evidence type="ECO:0000256" key="2">
    <source>
        <dbReference type="ARBA" id="ARBA00022723"/>
    </source>
</evidence>
<dbReference type="InterPro" id="IPR001138">
    <property type="entry name" value="Zn2Cys6_DnaBD"/>
</dbReference>
<keyword evidence="8" id="KW-1185">Reference proteome</keyword>
<accession>A0A0E0SMU1</accession>
<evidence type="ECO:0000256" key="1">
    <source>
        <dbReference type="ARBA" id="ARBA00004123"/>
    </source>
</evidence>
<reference evidence="7 8" key="1">
    <citation type="journal article" date="2007" name="Science">
        <title>The Fusarium graminearum genome reveals a link between localized polymorphism and pathogen specialization.</title>
        <authorList>
            <person name="Cuomo C.A."/>
            <person name="Gueldener U."/>
            <person name="Xu J.-R."/>
            <person name="Trail F."/>
            <person name="Turgeon B.G."/>
            <person name="Di Pietro A."/>
            <person name="Walton J.D."/>
            <person name="Ma L.-J."/>
            <person name="Baker S.E."/>
            <person name="Rep M."/>
            <person name="Adam G."/>
            <person name="Antoniw J."/>
            <person name="Baldwin T."/>
            <person name="Calvo S.E."/>
            <person name="Chang Y.-L."/>
            <person name="DeCaprio D."/>
            <person name="Gale L.R."/>
            <person name="Gnerre S."/>
            <person name="Goswami R.S."/>
            <person name="Hammond-Kosack K."/>
            <person name="Harris L.J."/>
            <person name="Hilburn K."/>
            <person name="Kennell J.C."/>
            <person name="Kroken S."/>
            <person name="Magnuson J.K."/>
            <person name="Mannhaupt G."/>
            <person name="Mauceli E.W."/>
            <person name="Mewes H.-W."/>
            <person name="Mitterbauer R."/>
            <person name="Muehlbauer G."/>
            <person name="Muensterkoetter M."/>
            <person name="Nelson D."/>
            <person name="O'Donnell K."/>
            <person name="Ouellet T."/>
            <person name="Qi W."/>
            <person name="Quesneville H."/>
            <person name="Roncero M.I.G."/>
            <person name="Seong K.-Y."/>
            <person name="Tetko I.V."/>
            <person name="Urban M."/>
            <person name="Waalwijk C."/>
            <person name="Ward T.J."/>
            <person name="Yao J."/>
            <person name="Birren B.W."/>
            <person name="Kistler H.C."/>
        </authorList>
    </citation>
    <scope>NUCLEOTIDE SEQUENCE [LARGE SCALE GENOMIC DNA]</scope>
    <source>
        <strain evidence="8">ATCC MYA-4620 / CBS 123657 / FGSC 9075 / NRRL 31084 / PH-1</strain>
        <strain evidence="7">PH-1 / ATCC MYA-4620 / FGSC 9075 / NRRL 31084</strain>
    </source>
</reference>
<dbReference type="eggNOG" id="ENOG502SIT3">
    <property type="taxonomic scope" value="Eukaryota"/>
</dbReference>
<evidence type="ECO:0000313" key="7">
    <source>
        <dbReference type="EnsemblFungi" id="CEF87754"/>
    </source>
</evidence>
<feature type="region of interest" description="Disordered" evidence="4">
    <location>
        <begin position="752"/>
        <end position="777"/>
    </location>
</feature>
<feature type="compositionally biased region" description="Polar residues" evidence="4">
    <location>
        <begin position="756"/>
        <end position="777"/>
    </location>
</feature>
<dbReference type="PROSITE" id="PS50048">
    <property type="entry name" value="ZN2_CY6_FUNGAL_2"/>
    <property type="match status" value="1"/>
</dbReference>
<feature type="compositionally biased region" description="Polar residues" evidence="4">
    <location>
        <begin position="1"/>
        <end position="15"/>
    </location>
</feature>
<name>A0A098E2A1_GIBZE</name>
<dbReference type="PANTHER" id="PTHR31001">
    <property type="entry name" value="UNCHARACTERIZED TRANSCRIPTIONAL REGULATORY PROTEIN"/>
    <property type="match status" value="1"/>
</dbReference>
<gene>
    <name evidence="6" type="ORF">FGRAMPH1_01T17693</name>
</gene>
<dbReference type="GO" id="GO:0006351">
    <property type="term" value="P:DNA-templated transcription"/>
    <property type="evidence" value="ECO:0007669"/>
    <property type="project" value="InterPro"/>
</dbReference>
<reference evidence="7" key="4">
    <citation type="submission" date="2017-01" db="UniProtKB">
        <authorList>
            <consortium name="EnsemblFungi"/>
        </authorList>
    </citation>
    <scope>IDENTIFICATION</scope>
    <source>
        <strain evidence="7">PH-1 / ATCC MYA-4620 / FGSC 9075 / NRRL 31084</strain>
    </source>
</reference>
<dbReference type="CDD" id="cd12148">
    <property type="entry name" value="fungal_TF_MHR"/>
    <property type="match status" value="1"/>
</dbReference>
<evidence type="ECO:0000313" key="6">
    <source>
        <dbReference type="EMBL" id="CEF87754.1"/>
    </source>
</evidence>
<dbReference type="GO" id="GO:0000981">
    <property type="term" value="F:DNA-binding transcription factor activity, RNA polymerase II-specific"/>
    <property type="evidence" value="ECO:0007669"/>
    <property type="project" value="InterPro"/>
</dbReference>
<dbReference type="InParanoid" id="A0A098E2A1"/>
<dbReference type="Pfam" id="PF00172">
    <property type="entry name" value="Zn_clus"/>
    <property type="match status" value="1"/>
</dbReference>
<sequence>MASQTPKTPSSGVSENTHRTSHPAISGRQIGVATIPYDRPVALMTSGAPLLNPRSCVTCRRRRVRCDKTMPCSNCRRAQSDCMYPAPGRAPRQMQIQTQAHMQTRPAPASGHSEREADLMERLRKLEGLVYEMSGQGAASENDLQVSTKELPKTQDNATGGQSIVEAAQEKVEKDTHNLCFSQVNKQLGRLVLHDGDSTPRYVHSGFFVKLNDELSEIRNEMEILSSQDEENEFEDDTTPEQSPPQNPGQVDHHSFIFGYNSSDADLRGLHPLPAQGSFLWQIFLENIEPLVKVLHIPTMSKLMAQVRRGEHDLRPGDEALVFTIYYAAVVSSEKQEIETNLGGSQAHFISQFRFALEQALAKSNLLNTTDMAVLQAFVIYLTVVKCHDDSKFCWTLTSLCVRMAQALGLYRDGQQLGLPPFEVEMRRRLWWAIVSLDIRSAEEMGSDLIISDKTYDTQLPSNINDTDIDPSFTEMPIPRQGRTDSSICLTRYETTALTRGLFAAVAHMQPVDPKNVEKSLEERERMLVEVYERMEDKFIKNTIREDDPVFWVASLISRIMMAKVGLLVYQPVLFPGTGPEASHEVRSRLWQSCIEIVEYTHILNVDPACRQWRWLFLTYRQWHAIAYMLLELAKRPWGINSERAWEAAQILEYDHPIDGASHSDHTAVWMPIKRLFTRAKRHREAELVRLRADPEAARQLDREDKLKPVLERISPAPGMETRLSELRLRWRKAFRLGAFSDDAEYQNILPRPEETSTSNGPVNSVPPNLQQPQTDPTQLINPLNFDPIAWQQLQAGNPGIEIYFEGGNSDSQNMGGLYPSGNSLGSMSSIASPAVSGVASTHRADNDHQTSGGHLSPWPGSDVFHHTQDPGSLGDMDNIFQTNNLPSAGLDLNMDPGEIDDIDWKNWDEALRSLSRPAMGQPGAAGQGSWGGM</sequence>
<evidence type="ECO:0000313" key="8">
    <source>
        <dbReference type="Proteomes" id="UP000070720"/>
    </source>
</evidence>
<dbReference type="Gene3D" id="4.10.240.10">
    <property type="entry name" value="Zn(2)-C6 fungal-type DNA-binding domain"/>
    <property type="match status" value="1"/>
</dbReference>
<dbReference type="InterPro" id="IPR050613">
    <property type="entry name" value="Sec_Metabolite_Reg"/>
</dbReference>
<dbReference type="AlphaFoldDB" id="A0A098E2A1"/>
<dbReference type="GO" id="GO:0005634">
    <property type="term" value="C:nucleus"/>
    <property type="evidence" value="ECO:0007669"/>
    <property type="project" value="UniProtKB-SubCell"/>
</dbReference>
<dbReference type="GO" id="GO:0008270">
    <property type="term" value="F:zinc ion binding"/>
    <property type="evidence" value="ECO:0007669"/>
    <property type="project" value="InterPro"/>
</dbReference>
<evidence type="ECO:0000256" key="4">
    <source>
        <dbReference type="SAM" id="MobiDB-lite"/>
    </source>
</evidence>